<feature type="region of interest" description="Disordered" evidence="10">
    <location>
        <begin position="634"/>
        <end position="661"/>
    </location>
</feature>
<dbReference type="Pfam" id="PF00153">
    <property type="entry name" value="Mito_carr"/>
    <property type="match status" value="3"/>
</dbReference>
<keyword evidence="3 8" id="KW-0812">Transmembrane</keyword>
<feature type="repeat" description="Solcar" evidence="8">
    <location>
        <begin position="105"/>
        <end position="207"/>
    </location>
</feature>
<feature type="compositionally biased region" description="Low complexity" evidence="10">
    <location>
        <begin position="1501"/>
        <end position="1521"/>
    </location>
</feature>
<feature type="compositionally biased region" description="Low complexity" evidence="10">
    <location>
        <begin position="1196"/>
        <end position="1210"/>
    </location>
</feature>
<reference evidence="11" key="1">
    <citation type="submission" date="2022-07" db="EMBL/GenBank/DDBJ databases">
        <title>Phylogenomic reconstructions and comparative analyses of Kickxellomycotina fungi.</title>
        <authorList>
            <person name="Reynolds N.K."/>
            <person name="Stajich J.E."/>
            <person name="Barry K."/>
            <person name="Grigoriev I.V."/>
            <person name="Crous P."/>
            <person name="Smith M.E."/>
        </authorList>
    </citation>
    <scope>NUCLEOTIDE SEQUENCE</scope>
    <source>
        <strain evidence="11">NBRC 32514</strain>
    </source>
</reference>
<feature type="compositionally biased region" description="Polar residues" evidence="10">
    <location>
        <begin position="1788"/>
        <end position="1816"/>
    </location>
</feature>
<feature type="region of interest" description="Disordered" evidence="10">
    <location>
        <begin position="1054"/>
        <end position="1127"/>
    </location>
</feature>
<dbReference type="PANTHER" id="PTHR45678">
    <property type="entry name" value="MITOCHONDRIAL 2-OXODICARBOXYLATE CARRIER 1-RELATED"/>
    <property type="match status" value="1"/>
</dbReference>
<evidence type="ECO:0000256" key="8">
    <source>
        <dbReference type="PROSITE-ProRule" id="PRU00282"/>
    </source>
</evidence>
<evidence type="ECO:0000256" key="2">
    <source>
        <dbReference type="ARBA" id="ARBA00006375"/>
    </source>
</evidence>
<sequence>MTASSLLAKLGNGAVAGVTGVSIIFPLDMVKTRLQNQKPVNGRLPYRGGVDCFQQIVRNEGVRGLYRGLVPNLAGVTPEKAIKLAVNDIMRGVLADRAGTSIDRLPVMYGALAGATAGLCQVIATNPMEIVKIQMQVAATTQPVSASGATAAATATAAAAGGSEVTAMGIVRQLGIRGLYKGTAATLLRDVPFSFLFFPLQALFAQKIHYQLHANHDKPSTLSVLAGSTVAGIIAAGSVTPADVIKTRLQSSSQPTPAYNGVVDCATRIMKSEGPAAFFKGTVPRCLTMAPLFGIALMMYDMQQKILGCHPISYSDDTIYSGASITTSSNDSATSSNSSIMSRSTLTQKDIGPKQVRRQKSRSSPSNQNHHPNESSQQQYIPRTGHGSAFHEFGHAGEIGGRGLRDDNADSHDNDRQPSHHASPGGVGLSRSLSQHGRSVSLLSRLRHSGASPLAPSPTGSPTSSENSSRDTRSERTLAHSASSGSMRITHQQQQQQRLEVRVLPPTGDQVEDGPSDKAAKRKSSKRRSGSSGSSGGGFISQLLRGHSRHSPQPPSSSGQQQGTAAANVGHFVRSPDTLDTRGPAGAGGTGSAEGRSPAVNNMGNAGASPGRTYSGFGGSYCAPVAAAAADYYTEDSGDTDSQPDSSAIGPNHSAGSYEIDSSSFGHIQPLGLDNSGGALASSQWFEGGDTGNNPGDDPLHMAGRLVSALPVYEPIDMARLTAVSGGSGVYTRATQPMLPDARMLAPMASLAEVFGAAGMGEYSSLSNRELRFAVENHMLVEQHRYLIRDLGHARSAIAALKQVVHAKEERLDHYEAANGDLQQRVAILESVLTPEQRQQVACLPYSFSVYSHASGPSSASHALGMQSMEGCRQEQHSTADGGLGTASSSDTNADPNESQMSTTNSHLSQESDARRANRPLSGYATGFSFNDKPVHHLPRVFSGDYSSADVQAMETSVGVLANAIKSMPRNEHSVEDIIASKLADEKQSQRTDVLAGSLGGGGGNTADEAAPSATDSRKEKRKSRHAQTPSSTSSSPAEPKRRSRFFSALRLSGFGQSSGSMSPATGDTSNAPANRRRSRRSVSLGNGSSSATSSSRESAPASDDSRPAIPNAALPKRVRSDSHESLAASCPSLLPGIIGAGRNASSNRPSSRKPSSGSVSSEGSASGRYPEGLGLGGYGSERSSSSAQASNRIGSNISNSQDADNAAADTGSRGRRSRIANRLSFTPQPRRSTSAPSRPQSMQVARRRSWFSRLFDSGDGRVSDREAPSGNITDDDATDSDMAAAAGKARRRRVMTQSTDEVSQYLGKLKLEDAPSSRGGGGNGLGGRGGGVLEDVIDVSGEDEEQASRPSLSVAEIRQQTLDALNGTVRTGARSSQDSAVPTRISSLPQQRPQIDDGESASSSSAENHLLLSDHNVGRWRQRETAQPTIRRLSAHQAITGANGGSLGLGVSVADRRDAHSEQSDVSTSQSSSVLQSSDTQQSAASFLRRDQPPHARAPSSGSSAGESEMTGSKKWAPAFWAPPPLPFHGANTSGVNSPSVGGGVSSPWSPGESGESFENASSIGSRLSEDARYRSPRGSIGVSTRRGSGNGGSTNGGNASPWELVKIPAESRTFPLSPSHSRPGTPPSRSLGFFEDTTVPDSDELTMAARRSLSLRMSRNAFMQAEPLPESDDVVESSTSSSLKAAAAASGNDNSSKAIDGLVAGHNPVRNAVLARVAASESAQPKRRSLLWQFNSKSTSASGANGNGKVLSGPTSHSNDYDGQQKGAEAASVASDSVYEDADGDNSGNSIHPSADETSLSTTNADAPSSTSNAAGKRSRKWWSAVLG</sequence>
<keyword evidence="6" id="KW-0496">Mitochondrion</keyword>
<feature type="region of interest" description="Disordered" evidence="10">
    <location>
        <begin position="1457"/>
        <end position="1640"/>
    </location>
</feature>
<comment type="similarity">
    <text evidence="2">Belongs to the mitochondrial carrier (TC 2.A.29) family.</text>
</comment>
<feature type="region of interest" description="Disordered" evidence="10">
    <location>
        <begin position="982"/>
        <end position="1042"/>
    </location>
</feature>
<dbReference type="PANTHER" id="PTHR45678:SF15">
    <property type="entry name" value="MITOCHONDRIAL SUBSTRATE CARRIER FAMILY PROTEIN X"/>
    <property type="match status" value="1"/>
</dbReference>
<feature type="compositionally biased region" description="Polar residues" evidence="10">
    <location>
        <begin position="480"/>
        <end position="491"/>
    </location>
</feature>
<dbReference type="EMBL" id="JANBOJ010000058">
    <property type="protein sequence ID" value="KAJ1723648.1"/>
    <property type="molecule type" value="Genomic_DNA"/>
</dbReference>
<keyword evidence="4" id="KW-0999">Mitochondrion inner membrane</keyword>
<protein>
    <submittedName>
        <fullName evidence="11">Mitochondrial aspartate-glutamate transporter agc1</fullName>
    </submittedName>
</protein>
<feature type="compositionally biased region" description="Basic and acidic residues" evidence="10">
    <location>
        <begin position="468"/>
        <end position="478"/>
    </location>
</feature>
<evidence type="ECO:0000256" key="4">
    <source>
        <dbReference type="ARBA" id="ARBA00022792"/>
    </source>
</evidence>
<keyword evidence="5" id="KW-1133">Transmembrane helix</keyword>
<accession>A0A9W7Y3P3</accession>
<evidence type="ECO:0000256" key="1">
    <source>
        <dbReference type="ARBA" id="ARBA00004448"/>
    </source>
</evidence>
<organism evidence="11 12">
    <name type="scientific">Coemansia erecta</name>
    <dbReference type="NCBI Taxonomy" id="147472"/>
    <lineage>
        <taxon>Eukaryota</taxon>
        <taxon>Fungi</taxon>
        <taxon>Fungi incertae sedis</taxon>
        <taxon>Zoopagomycota</taxon>
        <taxon>Kickxellomycotina</taxon>
        <taxon>Kickxellomycetes</taxon>
        <taxon>Kickxellales</taxon>
        <taxon>Kickxellaceae</taxon>
        <taxon>Coemansia</taxon>
    </lineage>
</organism>
<feature type="compositionally biased region" description="Polar residues" evidence="10">
    <location>
        <begin position="886"/>
        <end position="909"/>
    </location>
</feature>
<evidence type="ECO:0000313" key="12">
    <source>
        <dbReference type="Proteomes" id="UP001149813"/>
    </source>
</evidence>
<dbReference type="InterPro" id="IPR018108">
    <property type="entry name" value="MCP_transmembrane"/>
</dbReference>
<feature type="compositionally biased region" description="Low complexity" evidence="10">
    <location>
        <begin position="1082"/>
        <end position="1103"/>
    </location>
</feature>
<dbReference type="InterPro" id="IPR051028">
    <property type="entry name" value="Mito_Solute_Carrier"/>
</dbReference>
<feature type="compositionally biased region" description="Low complexity" evidence="10">
    <location>
        <begin position="1465"/>
        <end position="1484"/>
    </location>
</feature>
<evidence type="ECO:0000256" key="9">
    <source>
        <dbReference type="SAM" id="Coils"/>
    </source>
</evidence>
<dbReference type="SUPFAM" id="SSF103506">
    <property type="entry name" value="Mitochondrial carrier"/>
    <property type="match status" value="1"/>
</dbReference>
<comment type="caution">
    <text evidence="11">The sequence shown here is derived from an EMBL/GenBank/DDBJ whole genome shotgun (WGS) entry which is preliminary data.</text>
</comment>
<keyword evidence="7 8" id="KW-0472">Membrane</keyword>
<feature type="repeat" description="Solcar" evidence="8">
    <location>
        <begin position="219"/>
        <end position="306"/>
    </location>
</feature>
<feature type="compositionally biased region" description="Polar residues" evidence="10">
    <location>
        <begin position="1755"/>
        <end position="1764"/>
    </location>
</feature>
<feature type="compositionally biased region" description="Polar residues" evidence="10">
    <location>
        <begin position="1224"/>
        <end position="1244"/>
    </location>
</feature>
<evidence type="ECO:0000256" key="5">
    <source>
        <dbReference type="ARBA" id="ARBA00022989"/>
    </source>
</evidence>
<dbReference type="GO" id="GO:0022857">
    <property type="term" value="F:transmembrane transporter activity"/>
    <property type="evidence" value="ECO:0007669"/>
    <property type="project" value="TreeGrafter"/>
</dbReference>
<evidence type="ECO:0000256" key="6">
    <source>
        <dbReference type="ARBA" id="ARBA00023128"/>
    </source>
</evidence>
<feature type="repeat" description="Solcar" evidence="8">
    <location>
        <begin position="4"/>
        <end position="93"/>
    </location>
</feature>
<feature type="region of interest" description="Disordered" evidence="10">
    <location>
        <begin position="1140"/>
        <end position="1301"/>
    </location>
</feature>
<keyword evidence="9" id="KW-0175">Coiled coil</keyword>
<evidence type="ECO:0000313" key="11">
    <source>
        <dbReference type="EMBL" id="KAJ1723648.1"/>
    </source>
</evidence>
<feature type="region of interest" description="Disordered" evidence="10">
    <location>
        <begin position="1313"/>
        <end position="1334"/>
    </location>
</feature>
<feature type="compositionally biased region" description="Gly residues" evidence="10">
    <location>
        <begin position="1319"/>
        <end position="1333"/>
    </location>
</feature>
<name>A0A9W7Y3P3_9FUNG</name>
<dbReference type="PROSITE" id="PS50920">
    <property type="entry name" value="SOLCAR"/>
    <property type="match status" value="3"/>
</dbReference>
<comment type="subcellular location">
    <subcellularLocation>
        <location evidence="1">Mitochondrion inner membrane</location>
        <topology evidence="1">Multi-pass membrane protein</topology>
    </subcellularLocation>
</comment>
<feature type="compositionally biased region" description="Basic residues" evidence="10">
    <location>
        <begin position="520"/>
        <end position="529"/>
    </location>
</feature>
<feature type="compositionally biased region" description="Basic and acidic residues" evidence="10">
    <location>
        <begin position="403"/>
        <end position="418"/>
    </location>
</feature>
<evidence type="ECO:0000256" key="10">
    <source>
        <dbReference type="SAM" id="MobiDB-lite"/>
    </source>
</evidence>
<feature type="compositionally biased region" description="Polar residues" evidence="10">
    <location>
        <begin position="1055"/>
        <end position="1068"/>
    </location>
</feature>
<feature type="coiled-coil region" evidence="9">
    <location>
        <begin position="798"/>
        <end position="825"/>
    </location>
</feature>
<keyword evidence="12" id="KW-1185">Reference proteome</keyword>
<feature type="region of interest" description="Disordered" evidence="10">
    <location>
        <begin position="1367"/>
        <end position="1407"/>
    </location>
</feature>
<feature type="region of interest" description="Disordered" evidence="10">
    <location>
        <begin position="859"/>
        <end position="917"/>
    </location>
</feature>
<feature type="region of interest" description="Disordered" evidence="10">
    <location>
        <begin position="326"/>
        <end position="604"/>
    </location>
</feature>
<feature type="region of interest" description="Disordered" evidence="10">
    <location>
        <begin position="1666"/>
        <end position="1704"/>
    </location>
</feature>
<dbReference type="InterPro" id="IPR023395">
    <property type="entry name" value="MCP_dom_sf"/>
</dbReference>
<feature type="compositionally biased region" description="Polar residues" evidence="10">
    <location>
        <begin position="1374"/>
        <end position="1394"/>
    </location>
</feature>
<feature type="compositionally biased region" description="Low complexity" evidence="10">
    <location>
        <begin position="1142"/>
        <end position="1173"/>
    </location>
</feature>
<feature type="compositionally biased region" description="Low complexity" evidence="10">
    <location>
        <begin position="1535"/>
        <end position="1560"/>
    </location>
</feature>
<feature type="compositionally biased region" description="Low complexity" evidence="10">
    <location>
        <begin position="1679"/>
        <end position="1700"/>
    </location>
</feature>
<proteinExistence type="inferred from homology"/>
<gene>
    <name evidence="11" type="primary">AGC1_1</name>
    <name evidence="11" type="ORF">LPJ53_002031</name>
</gene>
<evidence type="ECO:0000256" key="3">
    <source>
        <dbReference type="ARBA" id="ARBA00022692"/>
    </source>
</evidence>
<feature type="compositionally biased region" description="Polar residues" evidence="10">
    <location>
        <begin position="458"/>
        <end position="467"/>
    </location>
</feature>
<evidence type="ECO:0000256" key="7">
    <source>
        <dbReference type="ARBA" id="ARBA00023136"/>
    </source>
</evidence>
<feature type="region of interest" description="Disordered" evidence="10">
    <location>
        <begin position="1739"/>
        <end position="1830"/>
    </location>
</feature>
<feature type="compositionally biased region" description="Basic and acidic residues" evidence="10">
    <location>
        <begin position="1257"/>
        <end position="1268"/>
    </location>
</feature>
<dbReference type="OrthoDB" id="2161at2759"/>
<feature type="compositionally biased region" description="Low complexity" evidence="10">
    <location>
        <begin position="326"/>
        <end position="347"/>
    </location>
</feature>
<dbReference type="Proteomes" id="UP001149813">
    <property type="component" value="Unassembled WGS sequence"/>
</dbReference>
<dbReference type="Gene3D" id="1.50.40.10">
    <property type="entry name" value="Mitochondrial carrier domain"/>
    <property type="match status" value="1"/>
</dbReference>
<feature type="compositionally biased region" description="Polar residues" evidence="10">
    <location>
        <begin position="362"/>
        <end position="381"/>
    </location>
</feature>
<dbReference type="GO" id="GO:0005743">
    <property type="term" value="C:mitochondrial inner membrane"/>
    <property type="evidence" value="ECO:0007669"/>
    <property type="project" value="UniProtKB-SubCell"/>
</dbReference>